<dbReference type="EMBL" id="JAGMWT010000006">
    <property type="protein sequence ID" value="KAH7126631.1"/>
    <property type="molecule type" value="Genomic_DNA"/>
</dbReference>
<evidence type="ECO:0000313" key="4">
    <source>
        <dbReference type="Proteomes" id="UP000700596"/>
    </source>
</evidence>
<organism evidence="3 4">
    <name type="scientific">Dendryphion nanum</name>
    <dbReference type="NCBI Taxonomy" id="256645"/>
    <lineage>
        <taxon>Eukaryota</taxon>
        <taxon>Fungi</taxon>
        <taxon>Dikarya</taxon>
        <taxon>Ascomycota</taxon>
        <taxon>Pezizomycotina</taxon>
        <taxon>Dothideomycetes</taxon>
        <taxon>Pleosporomycetidae</taxon>
        <taxon>Pleosporales</taxon>
        <taxon>Torulaceae</taxon>
        <taxon>Dendryphion</taxon>
    </lineage>
</organism>
<dbReference type="OrthoDB" id="10250354at2759"/>
<keyword evidence="4" id="KW-1185">Reference proteome</keyword>
<dbReference type="Proteomes" id="UP000700596">
    <property type="component" value="Unassembled WGS sequence"/>
</dbReference>
<dbReference type="InterPro" id="IPR036869">
    <property type="entry name" value="J_dom_sf"/>
</dbReference>
<protein>
    <submittedName>
        <fullName evidence="3">DnaJ domain-containing protein</fullName>
    </submittedName>
</protein>
<feature type="domain" description="J" evidence="2">
    <location>
        <begin position="7"/>
        <end position="72"/>
    </location>
</feature>
<dbReference type="PROSITE" id="PS50076">
    <property type="entry name" value="DNAJ_2"/>
    <property type="match status" value="1"/>
</dbReference>
<dbReference type="PRINTS" id="PR00625">
    <property type="entry name" value="JDOMAIN"/>
</dbReference>
<name>A0A9P9INB9_9PLEO</name>
<sequence>MTNSLLDCYFILEVSPTATDAEIKASYRRLVLLHHPDKNDGSQAATLKMQKINGAWEILGDPAARCSYNSRYQPWANTTSHSYSNTDSNAPRTHSYSEPPKPSQAERFMRKYAKRRANCRRQRQKWLDYERMQEHLIRISQDKVRDMNLEINALCKRIASSKEKLGSDFPPGENKLELEIINYESALRVKQTSLKSQTSRLDLLRRQLSQRRVDENDRLEAERYMK</sequence>
<dbReference type="CDD" id="cd06257">
    <property type="entry name" value="DnaJ"/>
    <property type="match status" value="1"/>
</dbReference>
<dbReference type="SMART" id="SM00271">
    <property type="entry name" value="DnaJ"/>
    <property type="match status" value="1"/>
</dbReference>
<dbReference type="AlphaFoldDB" id="A0A9P9INB9"/>
<reference evidence="3" key="1">
    <citation type="journal article" date="2021" name="Nat. Commun.">
        <title>Genetic determinants of endophytism in the Arabidopsis root mycobiome.</title>
        <authorList>
            <person name="Mesny F."/>
            <person name="Miyauchi S."/>
            <person name="Thiergart T."/>
            <person name="Pickel B."/>
            <person name="Atanasova L."/>
            <person name="Karlsson M."/>
            <person name="Huettel B."/>
            <person name="Barry K.W."/>
            <person name="Haridas S."/>
            <person name="Chen C."/>
            <person name="Bauer D."/>
            <person name="Andreopoulos W."/>
            <person name="Pangilinan J."/>
            <person name="LaButti K."/>
            <person name="Riley R."/>
            <person name="Lipzen A."/>
            <person name="Clum A."/>
            <person name="Drula E."/>
            <person name="Henrissat B."/>
            <person name="Kohler A."/>
            <person name="Grigoriev I.V."/>
            <person name="Martin F.M."/>
            <person name="Hacquard S."/>
        </authorList>
    </citation>
    <scope>NUCLEOTIDE SEQUENCE</scope>
    <source>
        <strain evidence="3">MPI-CAGE-CH-0243</strain>
    </source>
</reference>
<feature type="region of interest" description="Disordered" evidence="1">
    <location>
        <begin position="79"/>
        <end position="104"/>
    </location>
</feature>
<evidence type="ECO:0000259" key="2">
    <source>
        <dbReference type="PROSITE" id="PS50076"/>
    </source>
</evidence>
<dbReference type="Gene3D" id="1.10.287.110">
    <property type="entry name" value="DnaJ domain"/>
    <property type="match status" value="1"/>
</dbReference>
<dbReference type="PANTHER" id="PTHR24074">
    <property type="entry name" value="CO-CHAPERONE PROTEIN DJLA"/>
    <property type="match status" value="1"/>
</dbReference>
<dbReference type="InterPro" id="IPR050817">
    <property type="entry name" value="DjlA_DnaK_co-chaperone"/>
</dbReference>
<accession>A0A9P9INB9</accession>
<dbReference type="Pfam" id="PF00226">
    <property type="entry name" value="DnaJ"/>
    <property type="match status" value="1"/>
</dbReference>
<dbReference type="InterPro" id="IPR001623">
    <property type="entry name" value="DnaJ_domain"/>
</dbReference>
<evidence type="ECO:0000313" key="3">
    <source>
        <dbReference type="EMBL" id="KAH7126631.1"/>
    </source>
</evidence>
<dbReference type="SUPFAM" id="SSF46565">
    <property type="entry name" value="Chaperone J-domain"/>
    <property type="match status" value="1"/>
</dbReference>
<gene>
    <name evidence="3" type="ORF">B0J11DRAFT_432951</name>
</gene>
<proteinExistence type="predicted"/>
<comment type="caution">
    <text evidence="3">The sequence shown here is derived from an EMBL/GenBank/DDBJ whole genome shotgun (WGS) entry which is preliminary data.</text>
</comment>
<evidence type="ECO:0000256" key="1">
    <source>
        <dbReference type="SAM" id="MobiDB-lite"/>
    </source>
</evidence>
<feature type="compositionally biased region" description="Polar residues" evidence="1">
    <location>
        <begin position="79"/>
        <end position="96"/>
    </location>
</feature>